<protein>
    <submittedName>
        <fullName evidence="1">Uncharacterized protein</fullName>
    </submittedName>
</protein>
<sequence length="149" mass="17195">MSGEGTKEETELETREQPVDTVETCIAEIKYALQEDKHAINAQTKGHFAKMYNRGTSYMEQQPRPVYSIDEMDNSDNDTGTSQIYLAFVQDTKYSADGDGAQVNCIPGDIYRKFFCNECQLETRRLPKLNGIWRRGPRCYWTVSYKVRI</sequence>
<gene>
    <name evidence="1" type="ORF">PECUL_23A060484</name>
</gene>
<dbReference type="EMBL" id="OW240914">
    <property type="protein sequence ID" value="CAH2278064.1"/>
    <property type="molecule type" value="Genomic_DNA"/>
</dbReference>
<keyword evidence="2" id="KW-1185">Reference proteome</keyword>
<name>A0AAD1W224_PELCU</name>
<dbReference type="Proteomes" id="UP001295444">
    <property type="component" value="Chromosome 03"/>
</dbReference>
<dbReference type="AlphaFoldDB" id="A0AAD1W224"/>
<evidence type="ECO:0000313" key="1">
    <source>
        <dbReference type="EMBL" id="CAH2278064.1"/>
    </source>
</evidence>
<reference evidence="1" key="1">
    <citation type="submission" date="2022-03" db="EMBL/GenBank/DDBJ databases">
        <authorList>
            <person name="Alioto T."/>
            <person name="Alioto T."/>
            <person name="Gomez Garrido J."/>
        </authorList>
    </citation>
    <scope>NUCLEOTIDE SEQUENCE</scope>
</reference>
<organism evidence="1 2">
    <name type="scientific">Pelobates cultripes</name>
    <name type="common">Western spadefoot toad</name>
    <dbReference type="NCBI Taxonomy" id="61616"/>
    <lineage>
        <taxon>Eukaryota</taxon>
        <taxon>Metazoa</taxon>
        <taxon>Chordata</taxon>
        <taxon>Craniata</taxon>
        <taxon>Vertebrata</taxon>
        <taxon>Euteleostomi</taxon>
        <taxon>Amphibia</taxon>
        <taxon>Batrachia</taxon>
        <taxon>Anura</taxon>
        <taxon>Pelobatoidea</taxon>
        <taxon>Pelobatidae</taxon>
        <taxon>Pelobates</taxon>
    </lineage>
</organism>
<evidence type="ECO:0000313" key="2">
    <source>
        <dbReference type="Proteomes" id="UP001295444"/>
    </source>
</evidence>
<accession>A0AAD1W224</accession>
<proteinExistence type="predicted"/>